<dbReference type="EMBL" id="BAAAMR010000187">
    <property type="protein sequence ID" value="GAA2170050.1"/>
    <property type="molecule type" value="Genomic_DNA"/>
</dbReference>
<proteinExistence type="predicted"/>
<evidence type="ECO:0000256" key="7">
    <source>
        <dbReference type="SAM" id="Phobius"/>
    </source>
</evidence>
<keyword evidence="5 7" id="KW-0472">Membrane</keyword>
<dbReference type="InterPro" id="IPR018076">
    <property type="entry name" value="T2SS_GspF_dom"/>
</dbReference>
<comment type="subcellular location">
    <subcellularLocation>
        <location evidence="1">Cell membrane</location>
        <topology evidence="1">Multi-pass membrane protein</topology>
    </subcellularLocation>
</comment>
<evidence type="ECO:0000256" key="1">
    <source>
        <dbReference type="ARBA" id="ARBA00004651"/>
    </source>
</evidence>
<keyword evidence="2" id="KW-1003">Cell membrane</keyword>
<dbReference type="Pfam" id="PF00482">
    <property type="entry name" value="T2SSF"/>
    <property type="match status" value="1"/>
</dbReference>
<evidence type="ECO:0000256" key="5">
    <source>
        <dbReference type="ARBA" id="ARBA00023136"/>
    </source>
</evidence>
<evidence type="ECO:0000256" key="2">
    <source>
        <dbReference type="ARBA" id="ARBA00022475"/>
    </source>
</evidence>
<feature type="region of interest" description="Disordered" evidence="6">
    <location>
        <begin position="301"/>
        <end position="333"/>
    </location>
</feature>
<feature type="transmembrane region" description="Helical" evidence="7">
    <location>
        <begin position="6"/>
        <end position="28"/>
    </location>
</feature>
<feature type="domain" description="Type II secretion system protein GspF" evidence="8">
    <location>
        <begin position="107"/>
        <end position="230"/>
    </location>
</feature>
<feature type="transmembrane region" description="Helical" evidence="7">
    <location>
        <begin position="49"/>
        <end position="66"/>
    </location>
</feature>
<dbReference type="Proteomes" id="UP001501020">
    <property type="component" value="Unassembled WGS sequence"/>
</dbReference>
<keyword evidence="4 7" id="KW-1133">Transmembrane helix</keyword>
<sequence length="333" mass="35351">MYSPDVLLAIVAGAVVGGGLLLLGVAIRGLPDRGRPARGRSREDLVRTLTTRTALAIITGVVVLVVTRWPIAAAGTGALVLAWDGLAGGAAEERKGMARLEGLAAWTESLRDTIAGAVGLEQAIPASQRAAAPALRQPLRDLVDRLHTRVPMPEALRRFADDIDDPSADLVVAALILNAKLRGPGLRDMLTALATSARAELDMRRRVEADRRSTRRSVRIVVGVSVGTALALAVFNHSYVQPYDDFLGQLVLCVVVALYGAAFLWLRRLAKYDLPGRFLSEPRQARPGVPGEVPSTVAAWQARRAAQPGRTGTTQDVPLRGRHTMDAGGGGPA</sequence>
<evidence type="ECO:0000256" key="3">
    <source>
        <dbReference type="ARBA" id="ARBA00022692"/>
    </source>
</evidence>
<reference evidence="9 10" key="1">
    <citation type="journal article" date="2019" name="Int. J. Syst. Evol. Microbiol.">
        <title>The Global Catalogue of Microorganisms (GCM) 10K type strain sequencing project: providing services to taxonomists for standard genome sequencing and annotation.</title>
        <authorList>
            <consortium name="The Broad Institute Genomics Platform"/>
            <consortium name="The Broad Institute Genome Sequencing Center for Infectious Disease"/>
            <person name="Wu L."/>
            <person name="Ma J."/>
        </authorList>
    </citation>
    <scope>NUCLEOTIDE SEQUENCE [LARGE SCALE GENOMIC DNA]</scope>
    <source>
        <strain evidence="9 10">JCM 13850</strain>
    </source>
</reference>
<evidence type="ECO:0000313" key="10">
    <source>
        <dbReference type="Proteomes" id="UP001501020"/>
    </source>
</evidence>
<feature type="transmembrane region" description="Helical" evidence="7">
    <location>
        <begin position="246"/>
        <end position="266"/>
    </location>
</feature>
<dbReference type="PANTHER" id="PTHR35007:SF3">
    <property type="entry name" value="POSSIBLE CONSERVED ALANINE RICH MEMBRANE PROTEIN"/>
    <property type="match status" value="1"/>
</dbReference>
<feature type="transmembrane region" description="Helical" evidence="7">
    <location>
        <begin position="220"/>
        <end position="240"/>
    </location>
</feature>
<evidence type="ECO:0000256" key="4">
    <source>
        <dbReference type="ARBA" id="ARBA00022989"/>
    </source>
</evidence>
<comment type="caution">
    <text evidence="9">The sequence shown here is derived from an EMBL/GenBank/DDBJ whole genome shotgun (WGS) entry which is preliminary data.</text>
</comment>
<name>A0ABN3AI29_9ACTN</name>
<organism evidence="9 10">
    <name type="scientific">Actinomadura napierensis</name>
    <dbReference type="NCBI Taxonomy" id="267854"/>
    <lineage>
        <taxon>Bacteria</taxon>
        <taxon>Bacillati</taxon>
        <taxon>Actinomycetota</taxon>
        <taxon>Actinomycetes</taxon>
        <taxon>Streptosporangiales</taxon>
        <taxon>Thermomonosporaceae</taxon>
        <taxon>Actinomadura</taxon>
    </lineage>
</organism>
<dbReference type="PANTHER" id="PTHR35007">
    <property type="entry name" value="INTEGRAL MEMBRANE PROTEIN-RELATED"/>
    <property type="match status" value="1"/>
</dbReference>
<evidence type="ECO:0000256" key="6">
    <source>
        <dbReference type="SAM" id="MobiDB-lite"/>
    </source>
</evidence>
<accession>A0ABN3AI29</accession>
<feature type="transmembrane region" description="Helical" evidence="7">
    <location>
        <begin position="72"/>
        <end position="91"/>
    </location>
</feature>
<evidence type="ECO:0000259" key="8">
    <source>
        <dbReference type="Pfam" id="PF00482"/>
    </source>
</evidence>
<keyword evidence="3 7" id="KW-0812">Transmembrane</keyword>
<keyword evidence="10" id="KW-1185">Reference proteome</keyword>
<dbReference type="RefSeq" id="WP_344284346.1">
    <property type="nucleotide sequence ID" value="NZ_BAAAMR010000187.1"/>
</dbReference>
<protein>
    <submittedName>
        <fullName evidence="9">Type II secretion system F family protein</fullName>
    </submittedName>
</protein>
<evidence type="ECO:0000313" key="9">
    <source>
        <dbReference type="EMBL" id="GAA2170050.1"/>
    </source>
</evidence>
<gene>
    <name evidence="9" type="ORF">GCM10009727_93830</name>
</gene>